<accession>A0A0E9VIW2</accession>
<organism evidence="1">
    <name type="scientific">Anguilla anguilla</name>
    <name type="common">European freshwater eel</name>
    <name type="synonym">Muraena anguilla</name>
    <dbReference type="NCBI Taxonomy" id="7936"/>
    <lineage>
        <taxon>Eukaryota</taxon>
        <taxon>Metazoa</taxon>
        <taxon>Chordata</taxon>
        <taxon>Craniata</taxon>
        <taxon>Vertebrata</taxon>
        <taxon>Euteleostomi</taxon>
        <taxon>Actinopterygii</taxon>
        <taxon>Neopterygii</taxon>
        <taxon>Teleostei</taxon>
        <taxon>Anguilliformes</taxon>
        <taxon>Anguillidae</taxon>
        <taxon>Anguilla</taxon>
    </lineage>
</organism>
<proteinExistence type="predicted"/>
<dbReference type="EMBL" id="GBXM01030498">
    <property type="protein sequence ID" value="JAH78079.1"/>
    <property type="molecule type" value="Transcribed_RNA"/>
</dbReference>
<sequence>MKCHAKSDMTNITWQMARNYNV</sequence>
<name>A0A0E9VIW2_ANGAN</name>
<dbReference type="AlphaFoldDB" id="A0A0E9VIW2"/>
<protein>
    <submittedName>
        <fullName evidence="1">Uncharacterized protein</fullName>
    </submittedName>
</protein>
<reference evidence="1" key="1">
    <citation type="submission" date="2014-11" db="EMBL/GenBank/DDBJ databases">
        <authorList>
            <person name="Amaro Gonzalez C."/>
        </authorList>
    </citation>
    <scope>NUCLEOTIDE SEQUENCE</scope>
</reference>
<evidence type="ECO:0000313" key="1">
    <source>
        <dbReference type="EMBL" id="JAH78079.1"/>
    </source>
</evidence>
<reference evidence="1" key="2">
    <citation type="journal article" date="2015" name="Fish Shellfish Immunol.">
        <title>Early steps in the European eel (Anguilla anguilla)-Vibrio vulnificus interaction in the gills: Role of the RtxA13 toxin.</title>
        <authorList>
            <person name="Callol A."/>
            <person name="Pajuelo D."/>
            <person name="Ebbesson L."/>
            <person name="Teles M."/>
            <person name="MacKenzie S."/>
            <person name="Amaro C."/>
        </authorList>
    </citation>
    <scope>NUCLEOTIDE SEQUENCE</scope>
</reference>